<evidence type="ECO:0000313" key="3">
    <source>
        <dbReference type="Proteomes" id="UP001396334"/>
    </source>
</evidence>
<keyword evidence="3" id="KW-1185">Reference proteome</keyword>
<dbReference type="Proteomes" id="UP001396334">
    <property type="component" value="Unassembled WGS sequence"/>
</dbReference>
<dbReference type="EMBL" id="JBBPBN010000012">
    <property type="protein sequence ID" value="KAK9028235.1"/>
    <property type="molecule type" value="Genomic_DNA"/>
</dbReference>
<protein>
    <recommendedName>
        <fullName evidence="1">Reverse transcriptase zinc-binding domain-containing protein</fullName>
    </recommendedName>
</protein>
<feature type="domain" description="Reverse transcriptase zinc-binding" evidence="1">
    <location>
        <begin position="120"/>
        <end position="184"/>
    </location>
</feature>
<evidence type="ECO:0000313" key="2">
    <source>
        <dbReference type="EMBL" id="KAK9028235.1"/>
    </source>
</evidence>
<sequence>MVKENIVWQLGDGRRVQFWKDCWLASEGPLLSRTVDDRTPPCPDALVADMVDGHGQWRWDLLDQTLPCELLLRITAVKPPLGISYDVPGWAAGTNNEFTVRSEGVVSRGVFYGPFERVWRVIAEFKGLPRVRMFLWLVCHERVLMNAERRRRRLTQDSSCAICGDDREDLDHLLRFCPSTIWFWNQLIRSDAWNEFNTLPIKEWMLANLLTPTRFVSNFPEWPTLFPYILWNLWKRRNEKGSVGTTGEVAASCCCALWRTTVLKHVPCTVLKHVPFTGFL</sequence>
<gene>
    <name evidence="2" type="ORF">V6N11_068045</name>
</gene>
<dbReference type="Pfam" id="PF13966">
    <property type="entry name" value="zf-RVT"/>
    <property type="match status" value="1"/>
</dbReference>
<comment type="caution">
    <text evidence="2">The sequence shown here is derived from an EMBL/GenBank/DDBJ whole genome shotgun (WGS) entry which is preliminary data.</text>
</comment>
<reference evidence="2 3" key="1">
    <citation type="journal article" date="2024" name="G3 (Bethesda)">
        <title>Genome assembly of Hibiscus sabdariffa L. provides insights into metabolisms of medicinal natural products.</title>
        <authorList>
            <person name="Kim T."/>
        </authorList>
    </citation>
    <scope>NUCLEOTIDE SEQUENCE [LARGE SCALE GENOMIC DNA]</scope>
    <source>
        <strain evidence="2">TK-2024</strain>
        <tissue evidence="2">Old leaves</tissue>
    </source>
</reference>
<organism evidence="2 3">
    <name type="scientific">Hibiscus sabdariffa</name>
    <name type="common">roselle</name>
    <dbReference type="NCBI Taxonomy" id="183260"/>
    <lineage>
        <taxon>Eukaryota</taxon>
        <taxon>Viridiplantae</taxon>
        <taxon>Streptophyta</taxon>
        <taxon>Embryophyta</taxon>
        <taxon>Tracheophyta</taxon>
        <taxon>Spermatophyta</taxon>
        <taxon>Magnoliopsida</taxon>
        <taxon>eudicotyledons</taxon>
        <taxon>Gunneridae</taxon>
        <taxon>Pentapetalae</taxon>
        <taxon>rosids</taxon>
        <taxon>malvids</taxon>
        <taxon>Malvales</taxon>
        <taxon>Malvaceae</taxon>
        <taxon>Malvoideae</taxon>
        <taxon>Hibiscus</taxon>
    </lineage>
</organism>
<name>A0ABR2ST74_9ROSI</name>
<evidence type="ECO:0000259" key="1">
    <source>
        <dbReference type="Pfam" id="PF13966"/>
    </source>
</evidence>
<dbReference type="InterPro" id="IPR026960">
    <property type="entry name" value="RVT-Znf"/>
</dbReference>
<accession>A0ABR2ST74</accession>
<proteinExistence type="predicted"/>